<dbReference type="InterPro" id="IPR033730">
    <property type="entry name" value="ProRS_core_prok"/>
</dbReference>
<evidence type="ECO:0000256" key="3">
    <source>
        <dbReference type="ARBA" id="ARBA00022490"/>
    </source>
</evidence>
<dbReference type="HAMAP" id="MF_01569">
    <property type="entry name" value="Pro_tRNA_synth_type1"/>
    <property type="match status" value="1"/>
</dbReference>
<evidence type="ECO:0000256" key="9">
    <source>
        <dbReference type="ARBA" id="ARBA00047671"/>
    </source>
</evidence>
<dbReference type="CDD" id="cd00861">
    <property type="entry name" value="ProRS_anticodon_short"/>
    <property type="match status" value="1"/>
</dbReference>
<dbReference type="FunFam" id="3.30.930.10:FF:000097">
    <property type="entry name" value="Proline--tRNA ligase"/>
    <property type="match status" value="1"/>
</dbReference>
<organism evidence="12 13">
    <name type="scientific">Acinetobacter larvae</name>
    <dbReference type="NCBI Taxonomy" id="1789224"/>
    <lineage>
        <taxon>Bacteria</taxon>
        <taxon>Pseudomonadati</taxon>
        <taxon>Pseudomonadota</taxon>
        <taxon>Gammaproteobacteria</taxon>
        <taxon>Moraxellales</taxon>
        <taxon>Moraxellaceae</taxon>
        <taxon>Acinetobacter</taxon>
    </lineage>
</organism>
<dbReference type="InterPro" id="IPR002314">
    <property type="entry name" value="aa-tRNA-synt_IIb"/>
</dbReference>
<dbReference type="InterPro" id="IPR050062">
    <property type="entry name" value="Pro-tRNA_synthetase"/>
</dbReference>
<evidence type="ECO:0000313" key="12">
    <source>
        <dbReference type="EMBL" id="AOA57403.1"/>
    </source>
</evidence>
<evidence type="ECO:0000313" key="13">
    <source>
        <dbReference type="Proteomes" id="UP000093391"/>
    </source>
</evidence>
<dbReference type="CDD" id="cd04334">
    <property type="entry name" value="ProRS-INS"/>
    <property type="match status" value="1"/>
</dbReference>
<dbReference type="PRINTS" id="PR01046">
    <property type="entry name" value="TRNASYNTHPRO"/>
</dbReference>
<keyword evidence="4 10" id="KW-0436">Ligase</keyword>
<evidence type="ECO:0000256" key="2">
    <source>
        <dbReference type="ARBA" id="ARBA00011738"/>
    </source>
</evidence>
<evidence type="ECO:0000256" key="5">
    <source>
        <dbReference type="ARBA" id="ARBA00022741"/>
    </source>
</evidence>
<evidence type="ECO:0000256" key="4">
    <source>
        <dbReference type="ARBA" id="ARBA00022598"/>
    </source>
</evidence>
<comment type="function">
    <text evidence="10">Catalyzes the attachment of proline to tRNA(Pro) in a two-step reaction: proline is first activated by ATP to form Pro-AMP and then transferred to the acceptor end of tRNA(Pro). As ProRS can inadvertently accommodate and process non-cognate amino acids such as alanine and cysteine, to avoid such errors it has two additional distinct editing activities against alanine. One activity is designated as 'pretransfer' editing and involves the tRNA(Pro)-independent hydrolysis of activated Ala-AMP. The other activity is designated 'posttransfer' editing and involves deacylation of mischarged Ala-tRNA(Pro). The misacylated Cys-tRNA(Pro) is not edited by ProRS.</text>
</comment>
<dbReference type="InterPro" id="IPR044140">
    <property type="entry name" value="ProRS_anticodon_short"/>
</dbReference>
<dbReference type="PANTHER" id="PTHR42753">
    <property type="entry name" value="MITOCHONDRIAL RIBOSOME PROTEIN L39/PROLYL-TRNA LIGASE FAMILY MEMBER"/>
    <property type="match status" value="1"/>
</dbReference>
<dbReference type="InterPro" id="IPR045864">
    <property type="entry name" value="aa-tRNA-synth_II/BPL/LPL"/>
</dbReference>
<evidence type="ECO:0000256" key="8">
    <source>
        <dbReference type="ARBA" id="ARBA00023146"/>
    </source>
</evidence>
<dbReference type="InterPro" id="IPR006195">
    <property type="entry name" value="aa-tRNA-synth_II"/>
</dbReference>
<dbReference type="EC" id="6.1.1.15" evidence="10"/>
<dbReference type="InterPro" id="IPR036621">
    <property type="entry name" value="Anticodon-bd_dom_sf"/>
</dbReference>
<keyword evidence="3 10" id="KW-0963">Cytoplasm</keyword>
<dbReference type="KEGG" id="ala:BFG52_02850"/>
<evidence type="ECO:0000259" key="11">
    <source>
        <dbReference type="PROSITE" id="PS50862"/>
    </source>
</evidence>
<sequence>MRASRFLFATLRETPNDAEVISHQLMLRAGMIRKLASGLYTWLPLGVRVLNKVEAIIREEMNRSGSLEVLMPVTQPAALWQESGRYVEYGPELLRFNDRHHNPFVLGPTHEEVISDLARLELKSYKQLPINFYQIQTKFRDEVRPRFGVMRSREFVMKDAYSFHIDQASLQETYDVMYETYSRIFTRLGLDFRAVQADTGSIGGSGSHEFHVLASSGEDDVIFSTESDYAANIEKAEAILVGERAAPSQALQIVATPEQKTIADVSAFLGTAAEQSVKAILVQGNNDADGNTTVVALFLRGDHELNEIKAEKHPAIASPLTFATEQQLQQLALPAGFVGPQGLVEKGITVIVDRAASVLSDFVAGANQVDHHATGVNWERDANYTEVYDLRNVVEGDPSPDGHGTLQIKRGIEVGHIFQLGTKYSEALACKVLGEDGKPSTMLMGCYGIGVTRVVAAAIEQNYDDKGILWPQGIAPFEVAIVPMNAHKSPRSLQAAEELYAELQAAGFDVLLDDRNERPGVKFADLELVGIPHRIVIGEKGLDAGTFEYKARTDAESSNLDKSALLARLQQSRVK</sequence>
<dbReference type="Gene3D" id="3.30.930.10">
    <property type="entry name" value="Bira Bifunctional Protein, Domain 2"/>
    <property type="match status" value="2"/>
</dbReference>
<dbReference type="GO" id="GO:0006433">
    <property type="term" value="P:prolyl-tRNA aminoacylation"/>
    <property type="evidence" value="ECO:0007669"/>
    <property type="project" value="UniProtKB-UniRule"/>
</dbReference>
<dbReference type="CDD" id="cd00779">
    <property type="entry name" value="ProRS_core_prok"/>
    <property type="match status" value="1"/>
</dbReference>
<comment type="subcellular location">
    <subcellularLocation>
        <location evidence="1 10">Cytoplasm</location>
    </subcellularLocation>
</comment>
<dbReference type="PROSITE" id="PS50862">
    <property type="entry name" value="AA_TRNA_LIGASE_II"/>
    <property type="match status" value="1"/>
</dbReference>
<reference evidence="12 13" key="1">
    <citation type="submission" date="2016-08" db="EMBL/GenBank/DDBJ databases">
        <authorList>
            <person name="Seilhamer J.J."/>
        </authorList>
    </citation>
    <scope>NUCLEOTIDE SEQUENCE [LARGE SCALE GENOMIC DNA]</scope>
    <source>
        <strain evidence="12 13">BRTC-1</strain>
    </source>
</reference>
<dbReference type="STRING" id="1789224.BFG52_02850"/>
<evidence type="ECO:0000256" key="7">
    <source>
        <dbReference type="ARBA" id="ARBA00022917"/>
    </source>
</evidence>
<dbReference type="EMBL" id="CP016895">
    <property type="protein sequence ID" value="AOA57403.1"/>
    <property type="molecule type" value="Genomic_DNA"/>
</dbReference>
<dbReference type="GO" id="GO:0005829">
    <property type="term" value="C:cytosol"/>
    <property type="evidence" value="ECO:0007669"/>
    <property type="project" value="TreeGrafter"/>
</dbReference>
<dbReference type="InterPro" id="IPR004154">
    <property type="entry name" value="Anticodon-bd"/>
</dbReference>
<dbReference type="AlphaFoldDB" id="A0A1B2LX96"/>
<protein>
    <recommendedName>
        <fullName evidence="10">Proline--tRNA ligase</fullName>
        <ecNumber evidence="10">6.1.1.15</ecNumber>
    </recommendedName>
    <alternativeName>
        <fullName evidence="10">Prolyl-tRNA synthetase</fullName>
        <shortName evidence="10">ProRS</shortName>
    </alternativeName>
</protein>
<accession>A0A1B2LX96</accession>
<gene>
    <name evidence="10" type="primary">proS</name>
    <name evidence="12" type="ORF">BFG52_02850</name>
</gene>
<dbReference type="InterPro" id="IPR036754">
    <property type="entry name" value="YbaK/aa-tRNA-synt-asso_dom_sf"/>
</dbReference>
<keyword evidence="7 10" id="KW-0648">Protein biosynthesis</keyword>
<evidence type="ECO:0000256" key="1">
    <source>
        <dbReference type="ARBA" id="ARBA00004496"/>
    </source>
</evidence>
<comment type="domain">
    <text evidence="10">Consists of three domains: the N-terminal catalytic domain, the editing domain and the C-terminal anticodon-binding domain.</text>
</comment>
<dbReference type="Gene3D" id="3.40.50.800">
    <property type="entry name" value="Anticodon-binding domain"/>
    <property type="match status" value="1"/>
</dbReference>
<dbReference type="GO" id="GO:0004827">
    <property type="term" value="F:proline-tRNA ligase activity"/>
    <property type="evidence" value="ECO:0007669"/>
    <property type="project" value="UniProtKB-UniRule"/>
</dbReference>
<dbReference type="FunFam" id="3.30.930.10:FF:000043">
    <property type="entry name" value="Proline--tRNA ligase"/>
    <property type="match status" value="1"/>
</dbReference>
<keyword evidence="6 10" id="KW-0067">ATP-binding</keyword>
<dbReference type="InterPro" id="IPR002316">
    <property type="entry name" value="Pro-tRNA-ligase_IIa"/>
</dbReference>
<evidence type="ECO:0000256" key="6">
    <source>
        <dbReference type="ARBA" id="ARBA00022840"/>
    </source>
</evidence>
<keyword evidence="8 10" id="KW-0030">Aminoacyl-tRNA synthetase</keyword>
<dbReference type="Proteomes" id="UP000093391">
    <property type="component" value="Chromosome"/>
</dbReference>
<dbReference type="InterPro" id="IPR007214">
    <property type="entry name" value="YbaK/aa-tRNA-synth-assoc-dom"/>
</dbReference>
<proteinExistence type="inferred from homology"/>
<dbReference type="OrthoDB" id="9809052at2"/>
<dbReference type="InterPro" id="IPR004500">
    <property type="entry name" value="Pro-tRNA-synth_IIa_bac-type"/>
</dbReference>
<name>A0A1B2LX96_9GAMM</name>
<comment type="subunit">
    <text evidence="2 10">Homodimer.</text>
</comment>
<dbReference type="Pfam" id="PF03129">
    <property type="entry name" value="HGTP_anticodon"/>
    <property type="match status" value="1"/>
</dbReference>
<dbReference type="InterPro" id="IPR023717">
    <property type="entry name" value="Pro-tRNA-Synthase_IIa_type1"/>
</dbReference>
<dbReference type="RefSeq" id="WP_067552382.1">
    <property type="nucleotide sequence ID" value="NZ_CP016895.1"/>
</dbReference>
<feature type="domain" description="Aminoacyl-transfer RNA synthetases class-II family profile" evidence="11">
    <location>
        <begin position="38"/>
        <end position="471"/>
    </location>
</feature>
<dbReference type="NCBIfam" id="TIGR00409">
    <property type="entry name" value="proS_fam_II"/>
    <property type="match status" value="1"/>
</dbReference>
<dbReference type="PANTHER" id="PTHR42753:SF2">
    <property type="entry name" value="PROLINE--TRNA LIGASE"/>
    <property type="match status" value="1"/>
</dbReference>
<dbReference type="PIRSF" id="PIRSF001535">
    <property type="entry name" value="ProRS_1"/>
    <property type="match status" value="1"/>
</dbReference>
<dbReference type="SUPFAM" id="SSF55826">
    <property type="entry name" value="YbaK/ProRS associated domain"/>
    <property type="match status" value="1"/>
</dbReference>
<dbReference type="Pfam" id="PF00587">
    <property type="entry name" value="tRNA-synt_2b"/>
    <property type="match status" value="1"/>
</dbReference>
<keyword evidence="5 10" id="KW-0547">Nucleotide-binding</keyword>
<dbReference type="SUPFAM" id="SSF52954">
    <property type="entry name" value="Class II aaRS ABD-related"/>
    <property type="match status" value="1"/>
</dbReference>
<evidence type="ECO:0000256" key="10">
    <source>
        <dbReference type="HAMAP-Rule" id="MF_01569"/>
    </source>
</evidence>
<dbReference type="Pfam" id="PF04073">
    <property type="entry name" value="tRNA_edit"/>
    <property type="match status" value="1"/>
</dbReference>
<dbReference type="NCBIfam" id="NF006625">
    <property type="entry name" value="PRK09194.1"/>
    <property type="match status" value="1"/>
</dbReference>
<comment type="catalytic activity">
    <reaction evidence="9 10">
        <text>tRNA(Pro) + L-proline + ATP = L-prolyl-tRNA(Pro) + AMP + diphosphate</text>
        <dbReference type="Rhea" id="RHEA:14305"/>
        <dbReference type="Rhea" id="RHEA-COMP:9700"/>
        <dbReference type="Rhea" id="RHEA-COMP:9702"/>
        <dbReference type="ChEBI" id="CHEBI:30616"/>
        <dbReference type="ChEBI" id="CHEBI:33019"/>
        <dbReference type="ChEBI" id="CHEBI:60039"/>
        <dbReference type="ChEBI" id="CHEBI:78442"/>
        <dbReference type="ChEBI" id="CHEBI:78532"/>
        <dbReference type="ChEBI" id="CHEBI:456215"/>
        <dbReference type="EC" id="6.1.1.15"/>
    </reaction>
</comment>
<comment type="similarity">
    <text evidence="10">Belongs to the class-II aminoacyl-tRNA synthetase family. ProS type 1 subfamily.</text>
</comment>
<dbReference type="GO" id="GO:0005524">
    <property type="term" value="F:ATP binding"/>
    <property type="evidence" value="ECO:0007669"/>
    <property type="project" value="UniProtKB-UniRule"/>
</dbReference>
<keyword evidence="13" id="KW-1185">Reference proteome</keyword>
<dbReference type="GO" id="GO:0002161">
    <property type="term" value="F:aminoacyl-tRNA deacylase activity"/>
    <property type="evidence" value="ECO:0007669"/>
    <property type="project" value="InterPro"/>
</dbReference>
<dbReference type="SUPFAM" id="SSF55681">
    <property type="entry name" value="Class II aaRS and biotin synthetases"/>
    <property type="match status" value="1"/>
</dbReference>